<accession>A0ABV6YX11</accession>
<comment type="caution">
    <text evidence="1">The sequence shown here is derived from an EMBL/GenBank/DDBJ whole genome shotgun (WGS) entry which is preliminary data.</text>
</comment>
<protein>
    <submittedName>
        <fullName evidence="1">Uncharacterized protein</fullName>
    </submittedName>
</protein>
<keyword evidence="2" id="KW-1185">Reference proteome</keyword>
<reference evidence="1 2" key="1">
    <citation type="submission" date="2024-09" db="EMBL/GenBank/DDBJ databases">
        <title>Laminarin stimulates single cell rates of sulfate reduction while oxygen inhibits transcriptomic activity in coastal marine sediment.</title>
        <authorList>
            <person name="Lindsay M."/>
            <person name="Orcutt B."/>
            <person name="Emerson D."/>
            <person name="Stepanauskas R."/>
            <person name="D'Angelo T."/>
        </authorList>
    </citation>
    <scope>NUCLEOTIDE SEQUENCE [LARGE SCALE GENOMIC DNA]</scope>
    <source>
        <strain evidence="1">SAG AM-311-K15</strain>
    </source>
</reference>
<name>A0ABV6YX11_UNCC1</name>
<gene>
    <name evidence="1" type="ORF">ACFL27_11075</name>
</gene>
<proteinExistence type="predicted"/>
<dbReference type="EMBL" id="JBHPBY010000119">
    <property type="protein sequence ID" value="MFC1850724.1"/>
    <property type="molecule type" value="Genomic_DNA"/>
</dbReference>
<dbReference type="Proteomes" id="UP001594351">
    <property type="component" value="Unassembled WGS sequence"/>
</dbReference>
<organism evidence="1 2">
    <name type="scientific">candidate division CSSED10-310 bacterium</name>
    <dbReference type="NCBI Taxonomy" id="2855610"/>
    <lineage>
        <taxon>Bacteria</taxon>
        <taxon>Bacteria division CSSED10-310</taxon>
    </lineage>
</organism>
<evidence type="ECO:0000313" key="2">
    <source>
        <dbReference type="Proteomes" id="UP001594351"/>
    </source>
</evidence>
<sequence length="49" mass="5390">MAQAGYDGLLAGKLDVIAGVTLAQKLMLLTVPFVSKKMLLRQIREMQEV</sequence>
<evidence type="ECO:0000313" key="1">
    <source>
        <dbReference type="EMBL" id="MFC1850724.1"/>
    </source>
</evidence>